<keyword evidence="1" id="KW-0175">Coiled coil</keyword>
<evidence type="ECO:0000256" key="1">
    <source>
        <dbReference type="SAM" id="Coils"/>
    </source>
</evidence>
<reference evidence="3" key="1">
    <citation type="submission" date="2023-01" db="EMBL/GenBank/DDBJ databases">
        <title>Exophiala dermititidis isolated from Cystic Fibrosis Patient.</title>
        <authorList>
            <person name="Kurbessoian T."/>
            <person name="Crocker A."/>
            <person name="Murante D."/>
            <person name="Hogan D.A."/>
            <person name="Stajich J.E."/>
        </authorList>
    </citation>
    <scope>NUCLEOTIDE SEQUENCE</scope>
    <source>
        <strain evidence="3">Ex8</strain>
    </source>
</reference>
<feature type="region of interest" description="Disordered" evidence="2">
    <location>
        <begin position="1280"/>
        <end position="1386"/>
    </location>
</feature>
<sequence>MGKLKEKSLRSPPASNHFREIISEASSTTGSVASSKAADGHNVEGWAEEDIRIYNELLSERAKLEKEKHELEQKSSKHQAQRALLDENSTALDSLFRAQFGGEFKFTGDSSCCLDARGGNACAKDHMAKGLPCGHEICTRAKTKGVSWMEMDTIKYYHARIMSEKSPRMQDALRKQRDVELVRVKKEDEEEIAWRARKAAMTDKALGNGFDRPDKEVRQYESASDVVPAALDMIAPREVLLDPKNSAILEAAKENEHVVRQIRARLDRIRQDVNAGKVSSADARVSLDQANREMAEAERKNDAFRKLILDAEPALSQVLPADSATLSNALHTSLTSSTASDAFTTTLGMMSCFLNTCDPRDVQAAIGELRQALEVNGPLSTVLQESLKTLQDILSRSKAEDTPDDAAADEEARAWRKFLDTMLNVKQKLKGSGAASSVAAFLEMPTTEETIKTKHECTKVEEAARKDMEKIMEKMSGDTVENITAALRKVKSKAVLKSPIPPFSEMALENTITDLLHLRTAKALVAEAASDDASDSLISGKLTSVVMNMARKDPERFQATMDTVKLAINKSLEAQKKTAPPLLSQAIAKVEGSIPKFVAAHRKKLAQKAGATDPINPPGERSSSLVTLQPLTEVDKDKTLPLAFGEYLLSDRILDKESWKAFRDFFDTDPPPSNDQARKRVMAHYGKHWPEGIWEIFRVVIDHHPRHTFRFEPWKAKKELYRNNMSFFAIVGPQAVPKSIMQFQKRGVCPAMTAVAVAQGFTYHIRTDPSALEDQGPRPLEYFSQVFHSIYAFCDPVESPDWFGAFDNIGNAMIDLLDYLVSQARGIDPRAAEVLATDVVVMVATFVLTAESRAIAVNNVHAIHAFILENLIDGQDGLDELQRILFYFLCMCKDSRYRCSPNHPCKTHVVDFVAEQVEAYEPIPDENPWGDVVASVTENVPPPTKQDVEPQSMEFQKYHGHNGEPVPDYLAPLLRQFLKLPPGSHPWAEPMLSVGTYHECVRKLDRAIFHGPHRLCMQLGKDCNCTKHDKELFSFLQTRRTTIATGLDEVRACIRRGQDVPGDVWTPLDEAAKEVVNRIEHYENDGEADSDSGETGAQAKSRFTELLEHIPASRDAQRAKFKHVPVNVPNIQNHASSSPSARANPGDYSSEAAASSSRQTARKPSAGTKPWTSELTKATATSSRTTTILSRSAGPSTTMEAPPMTKKELRIMTQLKKLDDGIRRMNSKFDEIEGQSAREALQGINLRFREMARGHIDAAYIMADGNDYSGLRAWLDYNYGRNPAGRTVSDRDSDDDGDDEDNDGEEDATTSEETITKNIGSAEAQGQSEGSGSAITQAWGSTLASAPKDAATATHGEGAGAGPSSMPPQKKTGGRGKGKRGSKRKH</sequence>
<feature type="compositionally biased region" description="Polar residues" evidence="2">
    <location>
        <begin position="1311"/>
        <end position="1344"/>
    </location>
</feature>
<comment type="caution">
    <text evidence="3">The sequence shown here is derived from an EMBL/GenBank/DDBJ whole genome shotgun (WGS) entry which is preliminary data.</text>
</comment>
<feature type="region of interest" description="Disordered" evidence="2">
    <location>
        <begin position="1"/>
        <end position="41"/>
    </location>
</feature>
<gene>
    <name evidence="3" type="ORF">HRR80_004219</name>
</gene>
<feature type="region of interest" description="Disordered" evidence="2">
    <location>
        <begin position="1129"/>
        <end position="1201"/>
    </location>
</feature>
<proteinExistence type="predicted"/>
<name>A0AAN6ETY7_EXODE</name>
<evidence type="ECO:0000313" key="4">
    <source>
        <dbReference type="Proteomes" id="UP001161757"/>
    </source>
</evidence>
<feature type="compositionally biased region" description="Polar residues" evidence="2">
    <location>
        <begin position="24"/>
        <end position="34"/>
    </location>
</feature>
<dbReference type="EMBL" id="JAJGCB010000007">
    <property type="protein sequence ID" value="KAJ8991596.1"/>
    <property type="molecule type" value="Genomic_DNA"/>
</dbReference>
<dbReference type="Proteomes" id="UP001161757">
    <property type="component" value="Unassembled WGS sequence"/>
</dbReference>
<feature type="compositionally biased region" description="Polar residues" evidence="2">
    <location>
        <begin position="1129"/>
        <end position="1141"/>
    </location>
</feature>
<accession>A0AAN6ETY7</accession>
<organism evidence="3 4">
    <name type="scientific">Exophiala dermatitidis</name>
    <name type="common">Black yeast-like fungus</name>
    <name type="synonym">Wangiella dermatitidis</name>
    <dbReference type="NCBI Taxonomy" id="5970"/>
    <lineage>
        <taxon>Eukaryota</taxon>
        <taxon>Fungi</taxon>
        <taxon>Dikarya</taxon>
        <taxon>Ascomycota</taxon>
        <taxon>Pezizomycotina</taxon>
        <taxon>Eurotiomycetes</taxon>
        <taxon>Chaetothyriomycetidae</taxon>
        <taxon>Chaetothyriales</taxon>
        <taxon>Herpotrichiellaceae</taxon>
        <taxon>Exophiala</taxon>
    </lineage>
</organism>
<feature type="compositionally biased region" description="Basic residues" evidence="2">
    <location>
        <begin position="1372"/>
        <end position="1386"/>
    </location>
</feature>
<feature type="coiled-coil region" evidence="1">
    <location>
        <begin position="47"/>
        <end position="88"/>
    </location>
</feature>
<evidence type="ECO:0000256" key="2">
    <source>
        <dbReference type="SAM" id="MobiDB-lite"/>
    </source>
</evidence>
<evidence type="ECO:0000313" key="3">
    <source>
        <dbReference type="EMBL" id="KAJ8991596.1"/>
    </source>
</evidence>
<feature type="compositionally biased region" description="Acidic residues" evidence="2">
    <location>
        <begin position="1292"/>
        <end position="1310"/>
    </location>
</feature>
<protein>
    <submittedName>
        <fullName evidence="3">Uncharacterized protein</fullName>
    </submittedName>
</protein>
<feature type="coiled-coil region" evidence="1">
    <location>
        <begin position="280"/>
        <end position="307"/>
    </location>
</feature>
<feature type="compositionally biased region" description="Low complexity" evidence="2">
    <location>
        <begin position="1175"/>
        <end position="1193"/>
    </location>
</feature>